<dbReference type="PANTHER" id="PTHR12526">
    <property type="entry name" value="GLYCOSYLTRANSFERASE"/>
    <property type="match status" value="1"/>
</dbReference>
<sequence>MKIAILSSHTSSLFWFRMDMMKDFIKEGHTVIALGSEPEENWKSQFKEHNIDYRQLNVDRNGVNPLKDLKTFRTLYKFMKKEKPDKIFAYQAKTVVYGSIAAKLNSISEVYSLIAGLGSIFRGDGFKNKIVKTIMKIEYRLACKCSKKVIFQNQDDKCEFISNGLIKEDKTAIIDGSGVNLEKFKPTPLPSSPSFLFIGRLIKDKGIMEYLEACKDVKAKYPEARCLLVGPYDSNPSALRSDELQPYINSGVIEYFGEQSDVRPFISQCSTFVLPSYHEGTPKTVLEAMAMGRSIITSDAPGCRETVTDKLNGFLVKVKDIQGLTIRMEELISSNELRIDMGKESARIAREKYDVNIINKSIMQIMGLI</sequence>
<evidence type="ECO:0000259" key="1">
    <source>
        <dbReference type="Pfam" id="PF00534"/>
    </source>
</evidence>
<protein>
    <submittedName>
        <fullName evidence="3">Glycosyltransferase family 1 protein</fullName>
    </submittedName>
</protein>
<dbReference type="InterPro" id="IPR001296">
    <property type="entry name" value="Glyco_trans_1"/>
</dbReference>
<dbReference type="AlphaFoldDB" id="A0A3D8PZ73"/>
<comment type="caution">
    <text evidence="3">The sequence shown here is derived from an EMBL/GenBank/DDBJ whole genome shotgun (WGS) entry which is preliminary data.</text>
</comment>
<dbReference type="GO" id="GO:0016757">
    <property type="term" value="F:glycosyltransferase activity"/>
    <property type="evidence" value="ECO:0007669"/>
    <property type="project" value="InterPro"/>
</dbReference>
<dbReference type="EMBL" id="PIOC01000003">
    <property type="protein sequence ID" value="RDW21456.1"/>
    <property type="molecule type" value="Genomic_DNA"/>
</dbReference>
<dbReference type="Proteomes" id="UP000257143">
    <property type="component" value="Unassembled WGS sequence"/>
</dbReference>
<name>A0A3D8PZ73_9BACI</name>
<dbReference type="RefSeq" id="WP_115771628.1">
    <property type="nucleotide sequence ID" value="NZ_PIOC01000003.1"/>
</dbReference>
<gene>
    <name evidence="3" type="ORF">CWR48_03390</name>
</gene>
<feature type="domain" description="Glycosyltransferase subfamily 4-like N-terminal" evidence="2">
    <location>
        <begin position="3"/>
        <end position="153"/>
    </location>
</feature>
<dbReference type="PANTHER" id="PTHR12526:SF638">
    <property type="entry name" value="SPORE COAT PROTEIN SA"/>
    <property type="match status" value="1"/>
</dbReference>
<feature type="domain" description="Glycosyl transferase family 1" evidence="1">
    <location>
        <begin position="190"/>
        <end position="345"/>
    </location>
</feature>
<accession>A0A3D8PZ73</accession>
<evidence type="ECO:0000313" key="4">
    <source>
        <dbReference type="Proteomes" id="UP000257143"/>
    </source>
</evidence>
<keyword evidence="4" id="KW-1185">Reference proteome</keyword>
<reference evidence="4" key="1">
    <citation type="submission" date="2017-11" db="EMBL/GenBank/DDBJ databases">
        <authorList>
            <person name="Zhu W."/>
        </authorList>
    </citation>
    <scope>NUCLEOTIDE SEQUENCE [LARGE SCALE GENOMIC DNA]</scope>
    <source>
        <strain evidence="4">CAU 1183</strain>
    </source>
</reference>
<dbReference type="InterPro" id="IPR028098">
    <property type="entry name" value="Glyco_trans_4-like_N"/>
</dbReference>
<dbReference type="CDD" id="cd03808">
    <property type="entry name" value="GT4_CapM-like"/>
    <property type="match status" value="1"/>
</dbReference>
<dbReference type="Pfam" id="PF00534">
    <property type="entry name" value="Glycos_transf_1"/>
    <property type="match status" value="1"/>
</dbReference>
<organism evidence="3 4">
    <name type="scientific">Oceanobacillus arenosus</name>
    <dbReference type="NCBI Taxonomy" id="1229153"/>
    <lineage>
        <taxon>Bacteria</taxon>
        <taxon>Bacillati</taxon>
        <taxon>Bacillota</taxon>
        <taxon>Bacilli</taxon>
        <taxon>Bacillales</taxon>
        <taxon>Bacillaceae</taxon>
        <taxon>Oceanobacillus</taxon>
    </lineage>
</organism>
<dbReference type="Gene3D" id="3.40.50.2000">
    <property type="entry name" value="Glycogen Phosphorylase B"/>
    <property type="match status" value="2"/>
</dbReference>
<evidence type="ECO:0000313" key="3">
    <source>
        <dbReference type="EMBL" id="RDW21456.1"/>
    </source>
</evidence>
<dbReference type="SUPFAM" id="SSF53756">
    <property type="entry name" value="UDP-Glycosyltransferase/glycogen phosphorylase"/>
    <property type="match status" value="1"/>
</dbReference>
<proteinExistence type="predicted"/>
<keyword evidence="3" id="KW-0808">Transferase</keyword>
<dbReference type="OrthoDB" id="9787617at2"/>
<evidence type="ECO:0000259" key="2">
    <source>
        <dbReference type="Pfam" id="PF13477"/>
    </source>
</evidence>
<dbReference type="Pfam" id="PF13477">
    <property type="entry name" value="Glyco_trans_4_2"/>
    <property type="match status" value="1"/>
</dbReference>